<gene>
    <name evidence="2" type="ORF">A2738_02265</name>
</gene>
<dbReference type="AlphaFoldDB" id="A0A1F6VF96"/>
<dbReference type="InterPro" id="IPR014717">
    <property type="entry name" value="Transl_elong_EF1B/ribsomal_bS6"/>
</dbReference>
<accession>A0A1F6VF96</accession>
<keyword evidence="1" id="KW-0472">Membrane</keyword>
<keyword evidence="1" id="KW-0812">Transmembrane</keyword>
<evidence type="ECO:0000256" key="1">
    <source>
        <dbReference type="SAM" id="Phobius"/>
    </source>
</evidence>
<dbReference type="Proteomes" id="UP000178235">
    <property type="component" value="Unassembled WGS sequence"/>
</dbReference>
<feature type="transmembrane region" description="Helical" evidence="1">
    <location>
        <begin position="7"/>
        <end position="28"/>
    </location>
</feature>
<reference evidence="2 3" key="1">
    <citation type="journal article" date="2016" name="Nat. Commun.">
        <title>Thousands of microbial genomes shed light on interconnected biogeochemical processes in an aquifer system.</title>
        <authorList>
            <person name="Anantharaman K."/>
            <person name="Brown C.T."/>
            <person name="Hug L.A."/>
            <person name="Sharon I."/>
            <person name="Castelle C.J."/>
            <person name="Probst A.J."/>
            <person name="Thomas B.C."/>
            <person name="Singh A."/>
            <person name="Wilkins M.J."/>
            <person name="Karaoz U."/>
            <person name="Brodie E.L."/>
            <person name="Williams K.H."/>
            <person name="Hubbard S.S."/>
            <person name="Banfield J.F."/>
        </authorList>
    </citation>
    <scope>NUCLEOTIDE SEQUENCE [LARGE SCALE GENOMIC DNA]</scope>
</reference>
<sequence length="224" mass="25360">MQANFNFMRFITPIILIGISVAVFLIFAKPFYDSTDPLSPGIIVLKEQITSYDKALDNNKAFENIKDKLTETYNSINQDNLIKLQKFLPSGVDNIRLILEIEQIAKPYGMVLKDVKYNVTKEEESSTTDKPKATTGQRGAVATTLTNKDYGVWDLEFSTTGTYSNFLNFTRDLEKNLRLVDVSSIQFSSDVALSANATGSILPETYKYSFKIKTYWLKNQVSQK</sequence>
<protein>
    <recommendedName>
        <fullName evidence="4">Pilus assembly protein PilO</fullName>
    </recommendedName>
</protein>
<evidence type="ECO:0008006" key="4">
    <source>
        <dbReference type="Google" id="ProtNLM"/>
    </source>
</evidence>
<proteinExistence type="predicted"/>
<comment type="caution">
    <text evidence="2">The sequence shown here is derived from an EMBL/GenBank/DDBJ whole genome shotgun (WGS) entry which is preliminary data.</text>
</comment>
<evidence type="ECO:0000313" key="2">
    <source>
        <dbReference type="EMBL" id="OGI68264.1"/>
    </source>
</evidence>
<evidence type="ECO:0000313" key="3">
    <source>
        <dbReference type="Proteomes" id="UP000178235"/>
    </source>
</evidence>
<name>A0A1F6VF96_9BACT</name>
<dbReference type="EMBL" id="MFTS01000004">
    <property type="protein sequence ID" value="OGI68264.1"/>
    <property type="molecule type" value="Genomic_DNA"/>
</dbReference>
<dbReference type="Gene3D" id="3.30.70.60">
    <property type="match status" value="1"/>
</dbReference>
<organism evidence="2 3">
    <name type="scientific">Candidatus Nomurabacteria bacterium RIFCSPHIGHO2_01_FULL_42_15</name>
    <dbReference type="NCBI Taxonomy" id="1801742"/>
    <lineage>
        <taxon>Bacteria</taxon>
        <taxon>Candidatus Nomuraibacteriota</taxon>
    </lineage>
</organism>
<keyword evidence="1" id="KW-1133">Transmembrane helix</keyword>